<keyword evidence="2" id="KW-1185">Reference proteome</keyword>
<dbReference type="EMBL" id="REGN01002716">
    <property type="protein sequence ID" value="RNA26555.1"/>
    <property type="molecule type" value="Genomic_DNA"/>
</dbReference>
<organism evidence="1 2">
    <name type="scientific">Brachionus plicatilis</name>
    <name type="common">Marine rotifer</name>
    <name type="synonym">Brachionus muelleri</name>
    <dbReference type="NCBI Taxonomy" id="10195"/>
    <lineage>
        <taxon>Eukaryota</taxon>
        <taxon>Metazoa</taxon>
        <taxon>Spiralia</taxon>
        <taxon>Gnathifera</taxon>
        <taxon>Rotifera</taxon>
        <taxon>Eurotatoria</taxon>
        <taxon>Monogononta</taxon>
        <taxon>Pseudotrocha</taxon>
        <taxon>Ploima</taxon>
        <taxon>Brachionidae</taxon>
        <taxon>Brachionus</taxon>
    </lineage>
</organism>
<gene>
    <name evidence="1" type="ORF">BpHYR1_053652</name>
</gene>
<reference evidence="1 2" key="1">
    <citation type="journal article" date="2018" name="Sci. Rep.">
        <title>Genomic signatures of local adaptation to the degree of environmental predictability in rotifers.</title>
        <authorList>
            <person name="Franch-Gras L."/>
            <person name="Hahn C."/>
            <person name="Garcia-Roger E.M."/>
            <person name="Carmona M.J."/>
            <person name="Serra M."/>
            <person name="Gomez A."/>
        </authorList>
    </citation>
    <scope>NUCLEOTIDE SEQUENCE [LARGE SCALE GENOMIC DNA]</scope>
    <source>
        <strain evidence="1">HYR1</strain>
    </source>
</reference>
<proteinExistence type="predicted"/>
<dbReference type="Proteomes" id="UP000276133">
    <property type="component" value="Unassembled WGS sequence"/>
</dbReference>
<accession>A0A3M7RTB1</accession>
<dbReference type="AlphaFoldDB" id="A0A3M7RTB1"/>
<comment type="caution">
    <text evidence="1">The sequence shown here is derived from an EMBL/GenBank/DDBJ whole genome shotgun (WGS) entry which is preliminary data.</text>
</comment>
<protein>
    <submittedName>
        <fullName evidence="1">Uncharacterized protein</fullName>
    </submittedName>
</protein>
<evidence type="ECO:0000313" key="2">
    <source>
        <dbReference type="Proteomes" id="UP000276133"/>
    </source>
</evidence>
<sequence length="70" mass="8342">MIKVNSVKSKGGRKKFRINHRSNMFYCFKEKHYVLRVQVKMIIYLFVNYEQDGTWPNASTSSQSEFGLKF</sequence>
<name>A0A3M7RTB1_BRAPC</name>
<evidence type="ECO:0000313" key="1">
    <source>
        <dbReference type="EMBL" id="RNA26555.1"/>
    </source>
</evidence>